<protein>
    <submittedName>
        <fullName evidence="1">Hypothetical cytosolic protein</fullName>
    </submittedName>
</protein>
<accession>Q2LQ46</accession>
<dbReference type="KEGG" id="sat:SYN_01436"/>
<sequence length="95" mass="10870">MRIQKLPGKAVFYSETSSTIKKTFIFHTFYQDNFRQNQLASVFRQSVAARPASDSRLILFLTGAERKAGMTECSVYVRDERRTFSGEGDYDPCCP</sequence>
<gene>
    <name evidence="1" type="ORF">SYN_01436</name>
</gene>
<dbReference type="Proteomes" id="UP000001933">
    <property type="component" value="Chromosome"/>
</dbReference>
<dbReference type="AlphaFoldDB" id="Q2LQ46"/>
<dbReference type="EMBL" id="CP000252">
    <property type="protein sequence ID" value="ABC76119.1"/>
    <property type="molecule type" value="Genomic_DNA"/>
</dbReference>
<proteinExistence type="predicted"/>
<reference evidence="1 2" key="1">
    <citation type="journal article" date="2007" name="Proc. Natl. Acad. Sci. U.S.A.">
        <title>The genome of Syntrophus aciditrophicus: life at the thermodynamic limit of microbial growth.</title>
        <authorList>
            <person name="McInerney M.J."/>
            <person name="Rohlin L."/>
            <person name="Mouttaki H."/>
            <person name="Kim U."/>
            <person name="Krupp R.S."/>
            <person name="Rios-Hernandez L."/>
            <person name="Sieber J."/>
            <person name="Struchtemeyer C.G."/>
            <person name="Bhattacharyya A."/>
            <person name="Campbell J.W."/>
            <person name="Gunsalus R.P."/>
        </authorList>
    </citation>
    <scope>NUCLEOTIDE SEQUENCE [LARGE SCALE GENOMIC DNA]</scope>
    <source>
        <strain evidence="1 2">SB</strain>
    </source>
</reference>
<evidence type="ECO:0000313" key="2">
    <source>
        <dbReference type="Proteomes" id="UP000001933"/>
    </source>
</evidence>
<keyword evidence="2" id="KW-1185">Reference proteome</keyword>
<dbReference type="HOGENOM" id="CLU_2371709_0_0_7"/>
<name>Q2LQ46_SYNAS</name>
<evidence type="ECO:0000313" key="1">
    <source>
        <dbReference type="EMBL" id="ABC76119.1"/>
    </source>
</evidence>
<organism evidence="1 2">
    <name type="scientific">Syntrophus aciditrophicus (strain SB)</name>
    <dbReference type="NCBI Taxonomy" id="56780"/>
    <lineage>
        <taxon>Bacteria</taxon>
        <taxon>Pseudomonadati</taxon>
        <taxon>Thermodesulfobacteriota</taxon>
        <taxon>Syntrophia</taxon>
        <taxon>Syntrophales</taxon>
        <taxon>Syntrophaceae</taxon>
        <taxon>Syntrophus</taxon>
    </lineage>
</organism>
<dbReference type="InParanoid" id="Q2LQ46"/>